<dbReference type="EMBL" id="CP009249">
    <property type="protein sequence ID" value="APT92878.1"/>
    <property type="molecule type" value="Genomic_DNA"/>
</dbReference>
<evidence type="ECO:0000313" key="2">
    <source>
        <dbReference type="EMBL" id="APT92878.1"/>
    </source>
</evidence>
<keyword evidence="1" id="KW-0812">Transmembrane</keyword>
<evidence type="ECO:0000256" key="1">
    <source>
        <dbReference type="SAM" id="Phobius"/>
    </source>
</evidence>
<keyword evidence="3" id="KW-1185">Reference proteome</keyword>
<dbReference type="KEGG" id="cpho:CPHO_08255"/>
<protein>
    <submittedName>
        <fullName evidence="2">Uncharacterized protein</fullName>
    </submittedName>
</protein>
<accession>A0A1L7D429</accession>
<feature type="transmembrane region" description="Helical" evidence="1">
    <location>
        <begin position="12"/>
        <end position="32"/>
    </location>
</feature>
<name>A0A1L7D429_9CORY</name>
<sequence>MQTKLNPAGWVRLIMYVLSALVGIATVVATTLGYDGVAAILGTVAGAGAAITGGTAVANLPKAPDHQPLGGLDVAAILPAVLAISQAVQQQQREQAAPAPAPAVDVAQLSGQELIEFLTSYGPGRHHKEE</sequence>
<dbReference type="Proteomes" id="UP000185491">
    <property type="component" value="Chromosome"/>
</dbReference>
<proteinExistence type="predicted"/>
<evidence type="ECO:0000313" key="3">
    <source>
        <dbReference type="Proteomes" id="UP000185491"/>
    </source>
</evidence>
<dbReference type="AlphaFoldDB" id="A0A1L7D429"/>
<dbReference type="RefSeq" id="WP_075734833.1">
    <property type="nucleotide sequence ID" value="NZ_CP009249.1"/>
</dbReference>
<keyword evidence="1" id="KW-1133">Transmembrane helix</keyword>
<feature type="transmembrane region" description="Helical" evidence="1">
    <location>
        <begin position="38"/>
        <end position="60"/>
    </location>
</feature>
<dbReference type="STRING" id="161895.CPHO_08255"/>
<reference evidence="2 3" key="1">
    <citation type="submission" date="2014-08" db="EMBL/GenBank/DDBJ databases">
        <title>Complete genome sequence of Corynebacterium phocae M408/89/1(T)(=DSM 44612(T)), isolated from the common seal (Phoca vitulina).</title>
        <authorList>
            <person name="Ruckert C."/>
            <person name="Albersmeier A."/>
            <person name="Winkler A."/>
            <person name="Kalinowski J."/>
        </authorList>
    </citation>
    <scope>NUCLEOTIDE SEQUENCE [LARGE SCALE GENOMIC DNA]</scope>
    <source>
        <strain evidence="2 3">M408/89/1</strain>
    </source>
</reference>
<gene>
    <name evidence="2" type="ORF">CPHO_08255</name>
</gene>
<organism evidence="2 3">
    <name type="scientific">Corynebacterium phocae</name>
    <dbReference type="NCBI Taxonomy" id="161895"/>
    <lineage>
        <taxon>Bacteria</taxon>
        <taxon>Bacillati</taxon>
        <taxon>Actinomycetota</taxon>
        <taxon>Actinomycetes</taxon>
        <taxon>Mycobacteriales</taxon>
        <taxon>Corynebacteriaceae</taxon>
        <taxon>Corynebacterium</taxon>
    </lineage>
</organism>
<dbReference type="OrthoDB" id="10010118at2"/>
<keyword evidence="1" id="KW-0472">Membrane</keyword>